<name>A0A9N9PE40_9GLOM</name>
<comment type="caution">
    <text evidence="2">The sequence shown here is derived from an EMBL/GenBank/DDBJ whole genome shotgun (WGS) entry which is preliminary data.</text>
</comment>
<accession>A0A9N9PE40</accession>
<dbReference type="Proteomes" id="UP000789396">
    <property type="component" value="Unassembled WGS sequence"/>
</dbReference>
<keyword evidence="3" id="KW-1185">Reference proteome</keyword>
<evidence type="ECO:0000256" key="1">
    <source>
        <dbReference type="SAM" id="MobiDB-lite"/>
    </source>
</evidence>
<dbReference type="AlphaFoldDB" id="A0A9N9PE40"/>
<proteinExistence type="predicted"/>
<feature type="region of interest" description="Disordered" evidence="1">
    <location>
        <begin position="26"/>
        <end position="63"/>
    </location>
</feature>
<evidence type="ECO:0000313" key="3">
    <source>
        <dbReference type="Proteomes" id="UP000789396"/>
    </source>
</evidence>
<feature type="compositionally biased region" description="Acidic residues" evidence="1">
    <location>
        <begin position="53"/>
        <end position="63"/>
    </location>
</feature>
<organism evidence="2 3">
    <name type="scientific">Racocetra fulgida</name>
    <dbReference type="NCBI Taxonomy" id="60492"/>
    <lineage>
        <taxon>Eukaryota</taxon>
        <taxon>Fungi</taxon>
        <taxon>Fungi incertae sedis</taxon>
        <taxon>Mucoromycota</taxon>
        <taxon>Glomeromycotina</taxon>
        <taxon>Glomeromycetes</taxon>
        <taxon>Diversisporales</taxon>
        <taxon>Gigasporaceae</taxon>
        <taxon>Racocetra</taxon>
    </lineage>
</organism>
<feature type="non-terminal residue" evidence="2">
    <location>
        <position position="63"/>
    </location>
</feature>
<dbReference type="EMBL" id="CAJVPZ010085705">
    <property type="protein sequence ID" value="CAG8811626.1"/>
    <property type="molecule type" value="Genomic_DNA"/>
</dbReference>
<reference evidence="2" key="1">
    <citation type="submission" date="2021-06" db="EMBL/GenBank/DDBJ databases">
        <authorList>
            <person name="Kallberg Y."/>
            <person name="Tangrot J."/>
            <person name="Rosling A."/>
        </authorList>
    </citation>
    <scope>NUCLEOTIDE SEQUENCE</scope>
    <source>
        <strain evidence="2">IN212</strain>
    </source>
</reference>
<protein>
    <submittedName>
        <fullName evidence="2">5593_t:CDS:1</fullName>
    </submittedName>
</protein>
<gene>
    <name evidence="2" type="ORF">RFULGI_LOCUS18816</name>
</gene>
<feature type="non-terminal residue" evidence="2">
    <location>
        <position position="1"/>
    </location>
</feature>
<sequence length="63" mass="7149">CQQILHIKNLVKFFDSSKQSQRLDTAQIEVSKQKPKEISCNLADESENYSSSEDADNETANDE</sequence>
<evidence type="ECO:0000313" key="2">
    <source>
        <dbReference type="EMBL" id="CAG8811626.1"/>
    </source>
</evidence>